<gene>
    <name evidence="1" type="ORF">F8377_09525</name>
</gene>
<sequence length="80" mass="9102">MSKQQREKYTPEFRREAVRLVIKSERPITRVAGGIGMSAGLLCRWVKNERERLGCDDRSLADLRAENARLLVFSIGNPEG</sequence>
<keyword evidence="2" id="KW-1185">Reference proteome</keyword>
<dbReference type="Gene3D" id="1.10.10.10">
    <property type="entry name" value="Winged helix-like DNA-binding domain superfamily/Winged helix DNA-binding domain"/>
    <property type="match status" value="1"/>
</dbReference>
<dbReference type="EMBL" id="WBZJ01000004">
    <property type="protein sequence ID" value="KAB3519219.1"/>
    <property type="molecule type" value="Genomic_DNA"/>
</dbReference>
<evidence type="ECO:0000313" key="1">
    <source>
        <dbReference type="EMBL" id="KAB3519219.1"/>
    </source>
</evidence>
<comment type="caution">
    <text evidence="1">The sequence shown here is derived from an EMBL/GenBank/DDBJ whole genome shotgun (WGS) entry which is preliminary data.</text>
</comment>
<dbReference type="InterPro" id="IPR036388">
    <property type="entry name" value="WH-like_DNA-bd_sf"/>
</dbReference>
<name>A0ABQ6VC38_9CORY</name>
<protein>
    <submittedName>
        <fullName evidence="1">Transposase</fullName>
    </submittedName>
</protein>
<reference evidence="1 2" key="1">
    <citation type="submission" date="2019-10" db="EMBL/GenBank/DDBJ databases">
        <title>Corynebacterium sp novel species isolated from the respiratory tract of Marmot.</title>
        <authorList>
            <person name="Zhang G."/>
        </authorList>
    </citation>
    <scope>NUCLEOTIDE SEQUENCE [LARGE SCALE GENOMIC DNA]</scope>
    <source>
        <strain evidence="1 2">336</strain>
    </source>
</reference>
<dbReference type="RefSeq" id="WP_151842775.1">
    <property type="nucleotide sequence ID" value="NZ_CP061033.1"/>
</dbReference>
<dbReference type="InterPro" id="IPR002514">
    <property type="entry name" value="Transposase_8"/>
</dbReference>
<proteinExistence type="predicted"/>
<dbReference type="InterPro" id="IPR009057">
    <property type="entry name" value="Homeodomain-like_sf"/>
</dbReference>
<dbReference type="SUPFAM" id="SSF46689">
    <property type="entry name" value="Homeodomain-like"/>
    <property type="match status" value="1"/>
</dbReference>
<accession>A0ABQ6VC38</accession>
<dbReference type="Pfam" id="PF01527">
    <property type="entry name" value="HTH_Tnp_1"/>
    <property type="match status" value="1"/>
</dbReference>
<evidence type="ECO:0000313" key="2">
    <source>
        <dbReference type="Proteomes" id="UP000436181"/>
    </source>
</evidence>
<organism evidence="1 2">
    <name type="scientific">Corynebacterium zhongnanshanii</name>
    <dbReference type="NCBI Taxonomy" id="2768834"/>
    <lineage>
        <taxon>Bacteria</taxon>
        <taxon>Bacillati</taxon>
        <taxon>Actinomycetota</taxon>
        <taxon>Actinomycetes</taxon>
        <taxon>Mycobacteriales</taxon>
        <taxon>Corynebacteriaceae</taxon>
        <taxon>Corynebacterium</taxon>
    </lineage>
</organism>
<dbReference type="Proteomes" id="UP000436181">
    <property type="component" value="Unassembled WGS sequence"/>
</dbReference>